<keyword evidence="2" id="KW-0732">Signal</keyword>
<dbReference type="EMBL" id="SNXW01000005">
    <property type="protein sequence ID" value="TDP82932.1"/>
    <property type="molecule type" value="Genomic_DNA"/>
</dbReference>
<dbReference type="InterPro" id="IPR045398">
    <property type="entry name" value="DUF6515"/>
</dbReference>
<feature type="signal peptide" evidence="2">
    <location>
        <begin position="1"/>
        <end position="24"/>
    </location>
</feature>
<accession>A0A4R6RAA6</accession>
<dbReference type="Pfam" id="PF20125">
    <property type="entry name" value="DUF6515"/>
    <property type="match status" value="1"/>
</dbReference>
<comment type="caution">
    <text evidence="3">The sequence shown here is derived from an EMBL/GenBank/DDBJ whole genome shotgun (WGS) entry which is preliminary data.</text>
</comment>
<name>A0A4R6RAA6_9BURK</name>
<organism evidence="3 4">
    <name type="scientific">Aquabacterium commune</name>
    <dbReference type="NCBI Taxonomy" id="70586"/>
    <lineage>
        <taxon>Bacteria</taxon>
        <taxon>Pseudomonadati</taxon>
        <taxon>Pseudomonadota</taxon>
        <taxon>Betaproteobacteria</taxon>
        <taxon>Burkholderiales</taxon>
        <taxon>Aquabacterium</taxon>
    </lineage>
</organism>
<feature type="chain" id="PRO_5020305223" evidence="2">
    <location>
        <begin position="25"/>
        <end position="212"/>
    </location>
</feature>
<dbReference type="OrthoDB" id="196716at2"/>
<keyword evidence="4" id="KW-1185">Reference proteome</keyword>
<evidence type="ECO:0000313" key="3">
    <source>
        <dbReference type="EMBL" id="TDP82932.1"/>
    </source>
</evidence>
<evidence type="ECO:0000256" key="1">
    <source>
        <dbReference type="SAM" id="MobiDB-lite"/>
    </source>
</evidence>
<sequence>MRCRSTLLCAVLGALALAHAPAHADRRHGDHRRGGDPWRFDPRYSHNHYYPSVGYVAYGLPGGSLSIAFGTGHLFFNSGVWFRPYADRYVVIAPPVGVLVPVLPPDCVTVWVGNTMYYYLNGAYYLPAPGRGFAVVAPPPSVETAQANVPAPIKPPPTPVIYPRNGQSPAQTEGDRQECNRWAATQQAALLDADVFQRAVAACMDGRGYTVR</sequence>
<gene>
    <name evidence="3" type="ORF">EV672_105119</name>
</gene>
<evidence type="ECO:0000313" key="4">
    <source>
        <dbReference type="Proteomes" id="UP000294593"/>
    </source>
</evidence>
<dbReference type="AlphaFoldDB" id="A0A4R6RAA6"/>
<proteinExistence type="predicted"/>
<protein>
    <submittedName>
        <fullName evidence="3">Uncharacterized protein</fullName>
    </submittedName>
</protein>
<feature type="region of interest" description="Disordered" evidence="1">
    <location>
        <begin position="156"/>
        <end position="178"/>
    </location>
</feature>
<evidence type="ECO:0000256" key="2">
    <source>
        <dbReference type="SAM" id="SignalP"/>
    </source>
</evidence>
<dbReference type="RefSeq" id="WP_133608915.1">
    <property type="nucleotide sequence ID" value="NZ_SNXW01000005.1"/>
</dbReference>
<reference evidence="3 4" key="1">
    <citation type="submission" date="2019-03" db="EMBL/GenBank/DDBJ databases">
        <title>Genomic Encyclopedia of Type Strains, Phase IV (KMG-IV): sequencing the most valuable type-strain genomes for metagenomic binning, comparative biology and taxonomic classification.</title>
        <authorList>
            <person name="Goeker M."/>
        </authorList>
    </citation>
    <scope>NUCLEOTIDE SEQUENCE [LARGE SCALE GENOMIC DNA]</scope>
    <source>
        <strain evidence="3 4">DSM 11901</strain>
    </source>
</reference>
<dbReference type="Proteomes" id="UP000294593">
    <property type="component" value="Unassembled WGS sequence"/>
</dbReference>